<keyword evidence="1" id="KW-0805">Transcription regulation</keyword>
<evidence type="ECO:0000256" key="2">
    <source>
        <dbReference type="ARBA" id="ARBA00023163"/>
    </source>
</evidence>
<feature type="domain" description="Myb-like" evidence="4">
    <location>
        <begin position="84"/>
        <end position="132"/>
    </location>
</feature>
<dbReference type="InterPro" id="IPR044636">
    <property type="entry name" value="RADIALIS-like"/>
</dbReference>
<dbReference type="PANTHER" id="PTHR43952">
    <property type="entry name" value="MYB FAMILY TRANSCRIPTION FACTOR-RELATED"/>
    <property type="match status" value="1"/>
</dbReference>
<dbReference type="STRING" id="74557.A0A1V9ZCK9"/>
<evidence type="ECO:0000313" key="7">
    <source>
        <dbReference type="Proteomes" id="UP000243217"/>
    </source>
</evidence>
<dbReference type="Gene3D" id="1.10.10.60">
    <property type="entry name" value="Homeodomain-like"/>
    <property type="match status" value="2"/>
</dbReference>
<dbReference type="PROSITE" id="PS50090">
    <property type="entry name" value="MYB_LIKE"/>
    <property type="match status" value="2"/>
</dbReference>
<dbReference type="EMBL" id="JNBS01002049">
    <property type="protein sequence ID" value="OQR95735.1"/>
    <property type="molecule type" value="Genomic_DNA"/>
</dbReference>
<dbReference type="OrthoDB" id="118550at2759"/>
<gene>
    <name evidence="6" type="ORF">THRCLA_07616</name>
</gene>
<proteinExistence type="predicted"/>
<dbReference type="SMART" id="SM00717">
    <property type="entry name" value="SANT"/>
    <property type="match status" value="2"/>
</dbReference>
<organism evidence="6 7">
    <name type="scientific">Thraustotheca clavata</name>
    <dbReference type="NCBI Taxonomy" id="74557"/>
    <lineage>
        <taxon>Eukaryota</taxon>
        <taxon>Sar</taxon>
        <taxon>Stramenopiles</taxon>
        <taxon>Oomycota</taxon>
        <taxon>Saprolegniomycetes</taxon>
        <taxon>Saprolegniales</taxon>
        <taxon>Achlyaceae</taxon>
        <taxon>Thraustotheca</taxon>
    </lineage>
</organism>
<evidence type="ECO:0000259" key="5">
    <source>
        <dbReference type="PROSITE" id="PS51294"/>
    </source>
</evidence>
<dbReference type="InterPro" id="IPR009057">
    <property type="entry name" value="Homeodomain-like_sf"/>
</dbReference>
<keyword evidence="7" id="KW-1185">Reference proteome</keyword>
<dbReference type="PANTHER" id="PTHR43952:SF17">
    <property type="entry name" value="PROTEIN RADIALIS-LIKE 3"/>
    <property type="match status" value="1"/>
</dbReference>
<protein>
    <recommendedName>
        <fullName evidence="8">Myb-like domain-containing protein</fullName>
    </recommendedName>
</protein>
<dbReference type="GO" id="GO:0003700">
    <property type="term" value="F:DNA-binding transcription factor activity"/>
    <property type="evidence" value="ECO:0007669"/>
    <property type="project" value="InterPro"/>
</dbReference>
<accession>A0A1V9ZCK9</accession>
<dbReference type="AlphaFoldDB" id="A0A1V9ZCK9"/>
<comment type="caution">
    <text evidence="6">The sequence shown here is derived from an EMBL/GenBank/DDBJ whole genome shotgun (WGS) entry which is preliminary data.</text>
</comment>
<feature type="non-terminal residue" evidence="6">
    <location>
        <position position="266"/>
    </location>
</feature>
<dbReference type="InterPro" id="IPR017930">
    <property type="entry name" value="Myb_dom"/>
</dbReference>
<keyword evidence="3" id="KW-0539">Nucleus</keyword>
<evidence type="ECO:0000256" key="1">
    <source>
        <dbReference type="ARBA" id="ARBA00023015"/>
    </source>
</evidence>
<evidence type="ECO:0000313" key="6">
    <source>
        <dbReference type="EMBL" id="OQR95735.1"/>
    </source>
</evidence>
<feature type="domain" description="HTH myb-type" evidence="5">
    <location>
        <begin position="14"/>
        <end position="66"/>
    </location>
</feature>
<evidence type="ECO:0008006" key="8">
    <source>
        <dbReference type="Google" id="ProtNLM"/>
    </source>
</evidence>
<dbReference type="PROSITE" id="PS51294">
    <property type="entry name" value="HTH_MYB"/>
    <property type="match status" value="1"/>
</dbReference>
<keyword evidence="2" id="KW-0804">Transcription</keyword>
<dbReference type="Proteomes" id="UP000243217">
    <property type="component" value="Unassembled WGS sequence"/>
</dbReference>
<feature type="domain" description="Myb-like" evidence="4">
    <location>
        <begin position="14"/>
        <end position="62"/>
    </location>
</feature>
<dbReference type="InterPro" id="IPR001005">
    <property type="entry name" value="SANT/Myb"/>
</dbReference>
<dbReference type="SUPFAM" id="SSF46689">
    <property type="entry name" value="Homeodomain-like"/>
    <property type="match status" value="2"/>
</dbReference>
<dbReference type="Pfam" id="PF00249">
    <property type="entry name" value="Myb_DNA-binding"/>
    <property type="match status" value="2"/>
</dbReference>
<evidence type="ECO:0000256" key="3">
    <source>
        <dbReference type="ARBA" id="ARBA00023242"/>
    </source>
</evidence>
<sequence>MGKKVFNPISPHFWSHEEHARFLEALEKCGHCSPTSAVWSMIADHVGSRNYKDVQLHANRYFLQLQMINTQKRKEMQTMQAVDSKWTQSEDALFEELLATYAGSAYYPWDVIAARFANKSAKAVRERYQKLIYDIGHIENGHHITMHLRSVSRKPNFDDSLDNDPRYTMYDCSTTLTLDEEDLLMGALEETKIPNMMNESNIAIVASAIAAITNHANKNLPTREQSKFTKEEAKCAITKALMNDSLNTGIVLECLLSTLRFIDLDG</sequence>
<dbReference type="CDD" id="cd00167">
    <property type="entry name" value="SANT"/>
    <property type="match status" value="2"/>
</dbReference>
<name>A0A1V9ZCK9_9STRA</name>
<reference evidence="6 7" key="1">
    <citation type="journal article" date="2014" name="Genome Biol. Evol.">
        <title>The secreted proteins of Achlya hypogyna and Thraustotheca clavata identify the ancestral oomycete secretome and reveal gene acquisitions by horizontal gene transfer.</title>
        <authorList>
            <person name="Misner I."/>
            <person name="Blouin N."/>
            <person name="Leonard G."/>
            <person name="Richards T.A."/>
            <person name="Lane C.E."/>
        </authorList>
    </citation>
    <scope>NUCLEOTIDE SEQUENCE [LARGE SCALE GENOMIC DNA]</scope>
    <source>
        <strain evidence="6 7">ATCC 34112</strain>
    </source>
</reference>
<evidence type="ECO:0000259" key="4">
    <source>
        <dbReference type="PROSITE" id="PS50090"/>
    </source>
</evidence>